<dbReference type="GO" id="GO:0005247">
    <property type="term" value="F:voltage-gated chloride channel activity"/>
    <property type="evidence" value="ECO:0007669"/>
    <property type="project" value="TreeGrafter"/>
</dbReference>
<evidence type="ECO:0000256" key="5">
    <source>
        <dbReference type="ARBA" id="ARBA00023065"/>
    </source>
</evidence>
<evidence type="ECO:0000256" key="8">
    <source>
        <dbReference type="PROSITE-ProRule" id="PRU00703"/>
    </source>
</evidence>
<dbReference type="GO" id="GO:0000324">
    <property type="term" value="C:fungal-type vacuole"/>
    <property type="evidence" value="ECO:0007669"/>
    <property type="project" value="TreeGrafter"/>
</dbReference>
<protein>
    <recommendedName>
        <fullName evidence="9">Chloride channel protein</fullName>
    </recommendedName>
</protein>
<evidence type="ECO:0000256" key="7">
    <source>
        <dbReference type="ARBA" id="ARBA00023214"/>
    </source>
</evidence>
<comment type="similarity">
    <text evidence="9">Belongs to the chloride channel (TC 2.A.49) family.</text>
</comment>
<dbReference type="FunFam" id="3.90.1280.20:FF:000004">
    <property type="entry name" value="Chloride channel protein"/>
    <property type="match status" value="1"/>
</dbReference>
<dbReference type="SMART" id="SM00116">
    <property type="entry name" value="CBS"/>
    <property type="match status" value="2"/>
</dbReference>
<reference evidence="13" key="1">
    <citation type="journal article" date="2017" name="Nat. Microbiol.">
        <title>Global analysis of biosynthetic gene clusters reveals vast potential of secondary metabolite production in Penicillium species.</title>
        <authorList>
            <person name="Nielsen J.C."/>
            <person name="Grijseels S."/>
            <person name="Prigent S."/>
            <person name="Ji B."/>
            <person name="Dainat J."/>
            <person name="Nielsen K.F."/>
            <person name="Frisvad J.C."/>
            <person name="Workman M."/>
            <person name="Nielsen J."/>
        </authorList>
    </citation>
    <scope>NUCLEOTIDE SEQUENCE [LARGE SCALE GENOMIC DNA]</scope>
    <source>
        <strain evidence="13">IBT 11843</strain>
    </source>
</reference>
<evidence type="ECO:0000256" key="1">
    <source>
        <dbReference type="ARBA" id="ARBA00004141"/>
    </source>
</evidence>
<gene>
    <name evidence="12" type="ORF">PENDEC_c009G00407</name>
</gene>
<organism evidence="12 13">
    <name type="scientific">Penicillium decumbens</name>
    <dbReference type="NCBI Taxonomy" id="69771"/>
    <lineage>
        <taxon>Eukaryota</taxon>
        <taxon>Fungi</taxon>
        <taxon>Dikarya</taxon>
        <taxon>Ascomycota</taxon>
        <taxon>Pezizomycotina</taxon>
        <taxon>Eurotiomycetes</taxon>
        <taxon>Eurotiomycetidae</taxon>
        <taxon>Eurotiales</taxon>
        <taxon>Aspergillaceae</taxon>
        <taxon>Penicillium</taxon>
    </lineage>
</organism>
<dbReference type="PRINTS" id="PR00762">
    <property type="entry name" value="CLCHANNEL"/>
</dbReference>
<dbReference type="OMA" id="MFLKINM"/>
<dbReference type="Pfam" id="PF00654">
    <property type="entry name" value="Voltage_CLC"/>
    <property type="match status" value="1"/>
</dbReference>
<dbReference type="GO" id="GO:0005886">
    <property type="term" value="C:plasma membrane"/>
    <property type="evidence" value="ECO:0007669"/>
    <property type="project" value="TreeGrafter"/>
</dbReference>
<keyword evidence="3 9" id="KW-0812">Transmembrane</keyword>
<dbReference type="FunFam" id="3.10.580.20:FF:000002">
    <property type="entry name" value="Chloride channel protein"/>
    <property type="match status" value="1"/>
</dbReference>
<dbReference type="PANTHER" id="PTHR45711:SF9">
    <property type="entry name" value="ANION_PROTON EXCHANGE TRANSPORTER GEF1"/>
    <property type="match status" value="1"/>
</dbReference>
<keyword evidence="7 9" id="KW-0868">Chloride</keyword>
<dbReference type="GO" id="GO:0005769">
    <property type="term" value="C:early endosome"/>
    <property type="evidence" value="ECO:0007669"/>
    <property type="project" value="TreeGrafter"/>
</dbReference>
<dbReference type="Gene3D" id="1.10.3080.10">
    <property type="entry name" value="Clc chloride channel"/>
    <property type="match status" value="1"/>
</dbReference>
<evidence type="ECO:0000313" key="13">
    <source>
        <dbReference type="Proteomes" id="UP000191522"/>
    </source>
</evidence>
<evidence type="ECO:0000313" key="12">
    <source>
        <dbReference type="EMBL" id="OQD74950.1"/>
    </source>
</evidence>
<keyword evidence="4 9" id="KW-1133">Transmembrane helix</keyword>
<keyword evidence="8" id="KW-0129">CBS domain</keyword>
<dbReference type="Proteomes" id="UP000191522">
    <property type="component" value="Unassembled WGS sequence"/>
</dbReference>
<dbReference type="OrthoDB" id="44789at2759"/>
<keyword evidence="2 9" id="KW-0813">Transport</keyword>
<dbReference type="InterPro" id="IPR014743">
    <property type="entry name" value="Cl-channel_core"/>
</dbReference>
<feature type="domain" description="CBS" evidence="11">
    <location>
        <begin position="713"/>
        <end position="772"/>
    </location>
</feature>
<comment type="caution">
    <text evidence="12">The sequence shown here is derived from an EMBL/GenBank/DDBJ whole genome shotgun (WGS) entry which is preliminary data.</text>
</comment>
<dbReference type="CDD" id="cd03684">
    <property type="entry name" value="ClC_3_like"/>
    <property type="match status" value="1"/>
</dbReference>
<dbReference type="GO" id="GO:0005783">
    <property type="term" value="C:endoplasmic reticulum"/>
    <property type="evidence" value="ECO:0007669"/>
    <property type="project" value="TreeGrafter"/>
</dbReference>
<feature type="transmembrane region" description="Helical" evidence="9">
    <location>
        <begin position="174"/>
        <end position="195"/>
    </location>
</feature>
<dbReference type="PANTHER" id="PTHR45711">
    <property type="entry name" value="CHLORIDE CHANNEL PROTEIN"/>
    <property type="match status" value="1"/>
</dbReference>
<evidence type="ECO:0000256" key="6">
    <source>
        <dbReference type="ARBA" id="ARBA00023136"/>
    </source>
</evidence>
<evidence type="ECO:0000256" key="4">
    <source>
        <dbReference type="ARBA" id="ARBA00022989"/>
    </source>
</evidence>
<accession>A0A1V6PCZ7</accession>
<dbReference type="Pfam" id="PF00571">
    <property type="entry name" value="CBS"/>
    <property type="match status" value="2"/>
</dbReference>
<sequence>MTSNRPFPTLRSPSILNERRDFRRLSGRSVSSPVDPEPAPDVQPTAITEEISEIKRYEDFTTIDWVQDAVYEQSARRAKRRGGGGFWDQEGVFGWRRKMRESYDAGQAWLVVTIVGMAIGLNSALLNIITEWLSDIKLGHCTTAFYLNEQFCCWGAEGGCPEWKHWTGFWPVNYVVYFIFAMLLAFVAAILVKSFAPYAAGSGISEIKCIIAGFVMKGFLGAWTLLIKSIALPLAIASGLSVGKEGPSVHFAVCTGNVISRFFGKYKQSASKTREILTASAAAGVAVAFGSPIGGVLFSLEEMANYFPLKTLWRSYFCALVATSVLAALNPFRTGQLVMFQVEYDRTWHFFELIFFAFLGVFGGLYGAFVIKWNLRMAAFRKKYLSQWPITESVVLAALTAVLCYPNMFLRINMTEMMEILFRECEGGHDYDGLCETKNRWSMVLSLAIATILRTGLVIISYGCKVPAGIFVPSMAIGASFGRMVGIMVQALHESFPDAAFFASCEPDVPCITPGTYAFLGAGAALSGIMHLTISVTVIMFELTGALTYILPTMIVVGVTKAVGDRFGNGGIADRMIWFNGFPFLDNKEDHVFNVPVSHAMTTDPLTLPASGFPVREAEHLLSDNKFQGFPIVEDRNSKTLVGYIGRTELRYAIDRSRSDGLVSPRARCVFTKEAAETAVARRASVSQSRLTDTFEGIESSVGAAVVDFSRYVDHTPLTVHPRLPLETVMEIFKKMGPRVILVEHRGRLTGLVTVKDCLKYQFKVEAEEHALAATSSSGFASAPLGGHLTSPAPETLEDRLWRIIQTVAGFVSGKIGPNRSVPLQDRRRASPSRASGILDGTEDDGFVELEEREERLGGRS</sequence>
<feature type="transmembrane region" description="Helical" evidence="9">
    <location>
        <begin position="108"/>
        <end position="129"/>
    </location>
</feature>
<feature type="transmembrane region" description="Helical" evidence="9">
    <location>
        <begin position="207"/>
        <end position="227"/>
    </location>
</feature>
<evidence type="ECO:0000256" key="2">
    <source>
        <dbReference type="ARBA" id="ARBA00022448"/>
    </source>
</evidence>
<keyword evidence="13" id="KW-1185">Reference proteome</keyword>
<dbReference type="CDD" id="cd04591">
    <property type="entry name" value="CBS_pair_voltage-gated_CLC_euk_bac"/>
    <property type="match status" value="1"/>
</dbReference>
<dbReference type="SUPFAM" id="SSF54631">
    <property type="entry name" value="CBS-domain pair"/>
    <property type="match status" value="1"/>
</dbReference>
<evidence type="ECO:0000256" key="10">
    <source>
        <dbReference type="SAM" id="MobiDB-lite"/>
    </source>
</evidence>
<dbReference type="Gene3D" id="3.90.1280.20">
    <property type="match status" value="1"/>
</dbReference>
<feature type="region of interest" description="Disordered" evidence="10">
    <location>
        <begin position="821"/>
        <end position="861"/>
    </location>
</feature>
<feature type="transmembrane region" description="Helical" evidence="9">
    <location>
        <begin position="353"/>
        <end position="373"/>
    </location>
</feature>
<dbReference type="Gene3D" id="3.10.580.20">
    <property type="match status" value="1"/>
</dbReference>
<dbReference type="GO" id="GO:0006878">
    <property type="term" value="P:intracellular copper ion homeostasis"/>
    <property type="evidence" value="ECO:0007669"/>
    <property type="project" value="TreeGrafter"/>
</dbReference>
<evidence type="ECO:0000259" key="11">
    <source>
        <dbReference type="PROSITE" id="PS51371"/>
    </source>
</evidence>
<dbReference type="EMBL" id="MDYL01000009">
    <property type="protein sequence ID" value="OQD74950.1"/>
    <property type="molecule type" value="Genomic_DNA"/>
</dbReference>
<name>A0A1V6PCZ7_PENDC</name>
<dbReference type="GO" id="GO:0005794">
    <property type="term" value="C:Golgi apparatus"/>
    <property type="evidence" value="ECO:0007669"/>
    <property type="project" value="TreeGrafter"/>
</dbReference>
<evidence type="ECO:0000256" key="9">
    <source>
        <dbReference type="RuleBase" id="RU361221"/>
    </source>
</evidence>
<evidence type="ECO:0000256" key="3">
    <source>
        <dbReference type="ARBA" id="ARBA00022692"/>
    </source>
</evidence>
<dbReference type="FunFam" id="1.10.3080.10:FF:000011">
    <property type="entry name" value="Chloride channel protein"/>
    <property type="match status" value="1"/>
</dbReference>
<dbReference type="SUPFAM" id="SSF81340">
    <property type="entry name" value="Clc chloride channel"/>
    <property type="match status" value="1"/>
</dbReference>
<dbReference type="InterPro" id="IPR000644">
    <property type="entry name" value="CBS_dom"/>
</dbReference>
<dbReference type="STRING" id="69771.A0A1V6PCZ7"/>
<feature type="transmembrane region" description="Helical" evidence="9">
    <location>
        <begin position="312"/>
        <end position="332"/>
    </location>
</feature>
<feature type="transmembrane region" description="Helical" evidence="9">
    <location>
        <begin position="393"/>
        <end position="410"/>
    </location>
</feature>
<dbReference type="PROSITE" id="PS51371">
    <property type="entry name" value="CBS"/>
    <property type="match status" value="2"/>
</dbReference>
<feature type="region of interest" description="Disordered" evidence="10">
    <location>
        <begin position="20"/>
        <end position="44"/>
    </location>
</feature>
<dbReference type="InterPro" id="IPR001807">
    <property type="entry name" value="ClC"/>
</dbReference>
<dbReference type="GO" id="GO:0006879">
    <property type="term" value="P:intracellular iron ion homeostasis"/>
    <property type="evidence" value="ECO:0007669"/>
    <property type="project" value="TreeGrafter"/>
</dbReference>
<feature type="transmembrane region" description="Helical" evidence="9">
    <location>
        <begin position="444"/>
        <end position="463"/>
    </location>
</feature>
<keyword evidence="5 9" id="KW-0406">Ion transport</keyword>
<comment type="subcellular location">
    <subcellularLocation>
        <location evidence="1 9">Membrane</location>
        <topology evidence="1 9">Multi-pass membrane protein</topology>
    </subcellularLocation>
</comment>
<feature type="compositionally biased region" description="Acidic residues" evidence="10">
    <location>
        <begin position="841"/>
        <end position="852"/>
    </location>
</feature>
<feature type="domain" description="CBS" evidence="11">
    <location>
        <begin position="601"/>
        <end position="661"/>
    </location>
</feature>
<proteinExistence type="inferred from homology"/>
<dbReference type="InterPro" id="IPR046342">
    <property type="entry name" value="CBS_dom_sf"/>
</dbReference>
<comment type="caution">
    <text evidence="9">Lacks conserved residue(s) required for the propagation of feature annotation.</text>
</comment>
<feature type="transmembrane region" description="Helical" evidence="9">
    <location>
        <begin position="276"/>
        <end position="300"/>
    </location>
</feature>
<keyword evidence="6 9" id="KW-0472">Membrane</keyword>
<dbReference type="AlphaFoldDB" id="A0A1V6PCZ7"/>